<evidence type="ECO:0000313" key="2">
    <source>
        <dbReference type="EMBL" id="TFV39815.1"/>
    </source>
</evidence>
<accession>A0A4Y9L8Y2</accession>
<gene>
    <name evidence="2" type="ORF">E4K65_39580</name>
</gene>
<organism evidence="2 3">
    <name type="scientific">Bradyrhizobium niftali</name>
    <dbReference type="NCBI Taxonomy" id="2560055"/>
    <lineage>
        <taxon>Bacteria</taxon>
        <taxon>Pseudomonadati</taxon>
        <taxon>Pseudomonadota</taxon>
        <taxon>Alphaproteobacteria</taxon>
        <taxon>Hyphomicrobiales</taxon>
        <taxon>Nitrobacteraceae</taxon>
        <taxon>Bradyrhizobium</taxon>
    </lineage>
</organism>
<dbReference type="AlphaFoldDB" id="A0A4Y9L8Y2"/>
<comment type="caution">
    <text evidence="2">The sequence shown here is derived from an EMBL/GenBank/DDBJ whole genome shotgun (WGS) entry which is preliminary data.</text>
</comment>
<proteinExistence type="predicted"/>
<protein>
    <submittedName>
        <fullName evidence="2">Uncharacterized protein</fullName>
    </submittedName>
</protein>
<sequence length="390" mass="42848">MAVGQHNHQWTNGEFWAIFYGRLKKEFIVPSVEVILALTGATSVLGVIALAGNFYLYLKIRAIEAIEYKSVREVIEGEGLLKADQVPAILQAFESGADRLQVLKLLAKVQSSQGASRVYEKIKGEIDVKQLEKQRFNHLRRITFSVAPFFFLIACTSLVYGAYSNPEFTAAVSNFLRGNGEKVLPKPNPSPSPSPQRLGQVTIFPKLKTVTTETSVHPAVLSGGRGIDSVVSFSIKIIPELAKQGWKIDVEKLMTNGITWSQEETNGGSGSSCMGLDKVTVTDDGFSFLIRFGHKTDVLGHKSDALVTCNIRSVPLVRKAENYTSGEPIARELMKGSDLWVSLPSNTISYMIKLAIDGSGERVLTDDSPSPFDFLQIMKRNDGILFKLSS</sequence>
<keyword evidence="1" id="KW-1133">Transmembrane helix</keyword>
<reference evidence="2 3" key="1">
    <citation type="submission" date="2019-03" db="EMBL/GenBank/DDBJ databases">
        <title>Bradyrhizobium diversity isolated from nodules of Chamaecrista fasciculata.</title>
        <authorList>
            <person name="Klepa M.S."/>
            <person name="Urquiaga M.O."/>
            <person name="Hungria M."/>
            <person name="Delamuta J.R."/>
        </authorList>
    </citation>
    <scope>NUCLEOTIDE SEQUENCE [LARGE SCALE GENOMIC DNA]</scope>
    <source>
        <strain evidence="2 3">CNPSo 3448</strain>
    </source>
</reference>
<evidence type="ECO:0000256" key="1">
    <source>
        <dbReference type="SAM" id="Phobius"/>
    </source>
</evidence>
<dbReference type="RefSeq" id="WP_135178706.1">
    <property type="nucleotide sequence ID" value="NZ_SPQT01000034.1"/>
</dbReference>
<keyword evidence="3" id="KW-1185">Reference proteome</keyword>
<evidence type="ECO:0000313" key="3">
    <source>
        <dbReference type="Proteomes" id="UP000297966"/>
    </source>
</evidence>
<dbReference type="OrthoDB" id="8248334at2"/>
<keyword evidence="1" id="KW-0472">Membrane</keyword>
<dbReference type="EMBL" id="SPQT01000034">
    <property type="protein sequence ID" value="TFV39815.1"/>
    <property type="molecule type" value="Genomic_DNA"/>
</dbReference>
<dbReference type="Proteomes" id="UP000297966">
    <property type="component" value="Unassembled WGS sequence"/>
</dbReference>
<feature type="transmembrane region" description="Helical" evidence="1">
    <location>
        <begin position="142"/>
        <end position="163"/>
    </location>
</feature>
<keyword evidence="1" id="KW-0812">Transmembrane</keyword>
<feature type="transmembrane region" description="Helical" evidence="1">
    <location>
        <begin position="34"/>
        <end position="58"/>
    </location>
</feature>
<name>A0A4Y9L8Y2_9BRAD</name>